<dbReference type="InterPro" id="IPR032710">
    <property type="entry name" value="NTF2-like_dom_sf"/>
</dbReference>
<dbReference type="Pfam" id="PF14534">
    <property type="entry name" value="DUF4440"/>
    <property type="match status" value="1"/>
</dbReference>
<reference evidence="2 3" key="1">
    <citation type="submission" date="2014-12" db="EMBL/GenBank/DDBJ databases">
        <title>Draft genome sequence of Cohnella kolymensis strain B-2846.</title>
        <authorList>
            <person name="Karlyshev A.V."/>
            <person name="Kudryashova E.B."/>
        </authorList>
    </citation>
    <scope>NUCLEOTIDE SEQUENCE [LARGE SCALE GENOMIC DNA]</scope>
    <source>
        <strain evidence="2 3">VKM B-2846</strain>
    </source>
</reference>
<evidence type="ECO:0000313" key="3">
    <source>
        <dbReference type="Proteomes" id="UP000054526"/>
    </source>
</evidence>
<proteinExistence type="predicted"/>
<comment type="caution">
    <text evidence="2">The sequence shown here is derived from an EMBL/GenBank/DDBJ whole genome shotgun (WGS) entry which is preliminary data.</text>
</comment>
<organism evidence="2 3">
    <name type="scientific">Cohnella kolymensis</name>
    <dbReference type="NCBI Taxonomy" id="1590652"/>
    <lineage>
        <taxon>Bacteria</taxon>
        <taxon>Bacillati</taxon>
        <taxon>Bacillota</taxon>
        <taxon>Bacilli</taxon>
        <taxon>Bacillales</taxon>
        <taxon>Paenibacillaceae</taxon>
        <taxon>Cohnella</taxon>
    </lineage>
</organism>
<dbReference type="EMBL" id="JXAL01000024">
    <property type="protein sequence ID" value="KIL35038.1"/>
    <property type="molecule type" value="Genomic_DNA"/>
</dbReference>
<dbReference type="Gene3D" id="3.10.450.50">
    <property type="match status" value="1"/>
</dbReference>
<accession>A0ABR5A1U8</accession>
<evidence type="ECO:0000259" key="1">
    <source>
        <dbReference type="Pfam" id="PF14534"/>
    </source>
</evidence>
<protein>
    <recommendedName>
        <fullName evidence="1">DUF4440 domain-containing protein</fullName>
    </recommendedName>
</protein>
<gene>
    <name evidence="2" type="ORF">SD71_15350</name>
</gene>
<feature type="domain" description="DUF4440" evidence="1">
    <location>
        <begin position="12"/>
        <end position="116"/>
    </location>
</feature>
<dbReference type="InterPro" id="IPR027843">
    <property type="entry name" value="DUF4440"/>
</dbReference>
<keyword evidence="3" id="KW-1185">Reference proteome</keyword>
<name>A0ABR5A1U8_9BACL</name>
<sequence length="125" mass="14962">MDNIQEVLEGYFKCWNEAFISKNGDEIRNFMSKNFVGYWAHSNIDKPEQYDYNYDINNVLKQYDDAEKSFEPVSITKRKDGEDFLVVGTETNKINNIPHTAKCMFVWRRESGEWKLLREYIELEK</sequence>
<dbReference type="Proteomes" id="UP000054526">
    <property type="component" value="Unassembled WGS sequence"/>
</dbReference>
<dbReference type="SUPFAM" id="SSF54427">
    <property type="entry name" value="NTF2-like"/>
    <property type="match status" value="1"/>
</dbReference>
<evidence type="ECO:0000313" key="2">
    <source>
        <dbReference type="EMBL" id="KIL35038.1"/>
    </source>
</evidence>
<dbReference type="RefSeq" id="WP_041064966.1">
    <property type="nucleotide sequence ID" value="NZ_JXAL01000024.1"/>
</dbReference>